<dbReference type="Pfam" id="PF12367">
    <property type="entry name" value="PFO_beta_C"/>
    <property type="match status" value="1"/>
</dbReference>
<dbReference type="EMBL" id="VIGC01000003">
    <property type="protein sequence ID" value="TQE97403.1"/>
    <property type="molecule type" value="Genomic_DNA"/>
</dbReference>
<protein>
    <submittedName>
        <fullName evidence="4">2-oxoacid:ferredoxin oxidoreductase subunit beta</fullName>
    </submittedName>
</protein>
<evidence type="ECO:0000259" key="3">
    <source>
        <dbReference type="Pfam" id="PF12367"/>
    </source>
</evidence>
<dbReference type="OrthoDB" id="9775140at2"/>
<evidence type="ECO:0000313" key="5">
    <source>
        <dbReference type="Proteomes" id="UP000317371"/>
    </source>
</evidence>
<dbReference type="Proteomes" id="UP000317371">
    <property type="component" value="Unassembled WGS sequence"/>
</dbReference>
<evidence type="ECO:0000256" key="1">
    <source>
        <dbReference type="ARBA" id="ARBA00023002"/>
    </source>
</evidence>
<dbReference type="GO" id="GO:0016625">
    <property type="term" value="F:oxidoreductase activity, acting on the aldehyde or oxo group of donors, iron-sulfur protein as acceptor"/>
    <property type="evidence" value="ECO:0007669"/>
    <property type="project" value="UniProtKB-ARBA"/>
</dbReference>
<proteinExistence type="predicted"/>
<dbReference type="PANTHER" id="PTHR48084:SF5">
    <property type="entry name" value="BLR6744 PROTEIN"/>
    <property type="match status" value="1"/>
</dbReference>
<evidence type="ECO:0000313" key="4">
    <source>
        <dbReference type="EMBL" id="TQE97403.1"/>
    </source>
</evidence>
<dbReference type="InterPro" id="IPR011766">
    <property type="entry name" value="TPP_enzyme_TPP-bd"/>
</dbReference>
<organism evidence="4 5">
    <name type="scientific">Litorilinea aerophila</name>
    <dbReference type="NCBI Taxonomy" id="1204385"/>
    <lineage>
        <taxon>Bacteria</taxon>
        <taxon>Bacillati</taxon>
        <taxon>Chloroflexota</taxon>
        <taxon>Caldilineae</taxon>
        <taxon>Caldilineales</taxon>
        <taxon>Caldilineaceae</taxon>
        <taxon>Litorilinea</taxon>
    </lineage>
</organism>
<dbReference type="Pfam" id="PF02775">
    <property type="entry name" value="TPP_enzyme_C"/>
    <property type="match status" value="1"/>
</dbReference>
<dbReference type="PANTHER" id="PTHR48084">
    <property type="entry name" value="2-OXOGLUTARATE OXIDOREDUCTASE SUBUNIT KORB-RELATED"/>
    <property type="match status" value="1"/>
</dbReference>
<name>A0A540VMQ3_9CHLR</name>
<dbReference type="AlphaFoldDB" id="A0A540VMQ3"/>
<keyword evidence="1" id="KW-0560">Oxidoreductase</keyword>
<sequence>MNTTKRPAPSARAPKTNILGLEKNEYRGRPSTLCKGCGHDSISARIINAAWELGLDQTQVIKLSGIGCSSKTPAYFLGHSHGFNAVHGRMPSVATGALVANRTLTAIGVSGDGDTASIGIGQFKHAMRRNLPLVYIVENNGVYGLTKGQFSATADLGQQLKYAGVNDLPPLDICIEALAANATFVARSFAGDAKQVETLLKAALSHRGIAVLDIISPCVTFNNHETSTKSYSWGKEHEIPLHDLDFIPSYEEIEIDDYDDEVEIQLHDGSWIVLKKLAEDHDPTDRLAAYRVLEEARREQKLLTGLFYVNEEQPDMLELLNLVDEPLVSLPTELLRPSRESLEEVMAAL</sequence>
<comment type="caution">
    <text evidence="4">The sequence shown here is derived from an EMBL/GenBank/DDBJ whole genome shotgun (WGS) entry which is preliminary data.</text>
</comment>
<feature type="domain" description="Thiamine pyrophosphate enzyme TPP-binding" evidence="2">
    <location>
        <begin position="66"/>
        <end position="214"/>
    </location>
</feature>
<dbReference type="InterPro" id="IPR032686">
    <property type="entry name" value="PFO_beta_C"/>
</dbReference>
<dbReference type="CDD" id="cd03375">
    <property type="entry name" value="TPP_OGFOR"/>
    <property type="match status" value="1"/>
</dbReference>
<dbReference type="Gene3D" id="3.40.50.970">
    <property type="match status" value="1"/>
</dbReference>
<dbReference type="SUPFAM" id="SSF52518">
    <property type="entry name" value="Thiamin diphosphate-binding fold (THDP-binding)"/>
    <property type="match status" value="1"/>
</dbReference>
<gene>
    <name evidence="4" type="ORF">FKZ61_03015</name>
</gene>
<reference evidence="4 5" key="1">
    <citation type="submission" date="2019-06" db="EMBL/GenBank/DDBJ databases">
        <title>Genome sequence of Litorilinea aerophila BAA-2444.</title>
        <authorList>
            <person name="Maclea K.S."/>
            <person name="Maurais E.G."/>
            <person name="Iannazzi L.C."/>
        </authorList>
    </citation>
    <scope>NUCLEOTIDE SEQUENCE [LARGE SCALE GENOMIC DNA]</scope>
    <source>
        <strain evidence="4 5">ATCC BAA-2444</strain>
    </source>
</reference>
<dbReference type="InParanoid" id="A0A540VMQ3"/>
<keyword evidence="5" id="KW-1185">Reference proteome</keyword>
<dbReference type="InterPro" id="IPR029061">
    <property type="entry name" value="THDP-binding"/>
</dbReference>
<dbReference type="GO" id="GO:0030976">
    <property type="term" value="F:thiamine pyrophosphate binding"/>
    <property type="evidence" value="ECO:0007669"/>
    <property type="project" value="InterPro"/>
</dbReference>
<dbReference type="RefSeq" id="WP_141608596.1">
    <property type="nucleotide sequence ID" value="NZ_VIGC02000003.1"/>
</dbReference>
<accession>A0A540VMQ3</accession>
<feature type="domain" description="Pyruvate ferredoxin oxidoreductase beta subunit C-terminal" evidence="3">
    <location>
        <begin position="275"/>
        <end position="321"/>
    </location>
</feature>
<dbReference type="InterPro" id="IPR051457">
    <property type="entry name" value="2-oxoacid:Fd_oxidoreductase"/>
</dbReference>
<dbReference type="GO" id="GO:0045333">
    <property type="term" value="P:cellular respiration"/>
    <property type="evidence" value="ECO:0007669"/>
    <property type="project" value="UniProtKB-ARBA"/>
</dbReference>
<evidence type="ECO:0000259" key="2">
    <source>
        <dbReference type="Pfam" id="PF02775"/>
    </source>
</evidence>